<evidence type="ECO:0000256" key="1">
    <source>
        <dbReference type="SAM" id="MobiDB-lite"/>
    </source>
</evidence>
<accession>A0A8J6AF23</accession>
<sequence length="147" mass="17153">MSLYKDLGMEISDSNTEDWSKNFKLLQSQLHVTKSTLTQAESEDKTKQSNYPSSQPRTRQIFRQPEDCEHHAMISTQPQESCFQQANPDSDEDYEHKRKRNMGGAATNKKRNYPKIFLMNRIQDLTQSSKVISLFPYTRTYKDVPIV</sequence>
<evidence type="ECO:0000313" key="3">
    <source>
        <dbReference type="Proteomes" id="UP000700334"/>
    </source>
</evidence>
<keyword evidence="3" id="KW-1185">Reference proteome</keyword>
<feature type="region of interest" description="Disordered" evidence="1">
    <location>
        <begin position="76"/>
        <end position="107"/>
    </location>
</feature>
<protein>
    <submittedName>
        <fullName evidence="2">Splicing factor 45</fullName>
    </submittedName>
</protein>
<proteinExistence type="predicted"/>
<feature type="compositionally biased region" description="Polar residues" evidence="1">
    <location>
        <begin position="48"/>
        <end position="58"/>
    </location>
</feature>
<dbReference type="Proteomes" id="UP000700334">
    <property type="component" value="Unassembled WGS sequence"/>
</dbReference>
<organism evidence="2 3">
    <name type="scientific">Galemys pyrenaicus</name>
    <name type="common">Iberian desman</name>
    <name type="synonym">Pyrenean desman</name>
    <dbReference type="NCBI Taxonomy" id="202257"/>
    <lineage>
        <taxon>Eukaryota</taxon>
        <taxon>Metazoa</taxon>
        <taxon>Chordata</taxon>
        <taxon>Craniata</taxon>
        <taxon>Vertebrata</taxon>
        <taxon>Euteleostomi</taxon>
        <taxon>Mammalia</taxon>
        <taxon>Eutheria</taxon>
        <taxon>Laurasiatheria</taxon>
        <taxon>Eulipotyphla</taxon>
        <taxon>Talpidae</taxon>
        <taxon>Galemys</taxon>
    </lineage>
</organism>
<name>A0A8J6AF23_GALPY</name>
<dbReference type="AlphaFoldDB" id="A0A8J6AF23"/>
<gene>
    <name evidence="2" type="ORF">J0S82_008989</name>
</gene>
<dbReference type="EMBL" id="JAGFMF010011588">
    <property type="protein sequence ID" value="KAG8519858.1"/>
    <property type="molecule type" value="Genomic_DNA"/>
</dbReference>
<comment type="caution">
    <text evidence="2">The sequence shown here is derived from an EMBL/GenBank/DDBJ whole genome shotgun (WGS) entry which is preliminary data.</text>
</comment>
<dbReference type="OrthoDB" id="5411533at2759"/>
<feature type="compositionally biased region" description="Polar residues" evidence="1">
    <location>
        <begin position="76"/>
        <end position="88"/>
    </location>
</feature>
<evidence type="ECO:0000313" key="2">
    <source>
        <dbReference type="EMBL" id="KAG8519858.1"/>
    </source>
</evidence>
<feature type="region of interest" description="Disordered" evidence="1">
    <location>
        <begin position="36"/>
        <end position="59"/>
    </location>
</feature>
<reference evidence="2" key="1">
    <citation type="journal article" date="2021" name="Evol. Appl.">
        <title>The genome of the Pyrenean desman and the effects of bottlenecks and inbreeding on the genomic landscape of an endangered species.</title>
        <authorList>
            <person name="Escoda L."/>
            <person name="Castresana J."/>
        </authorList>
    </citation>
    <scope>NUCLEOTIDE SEQUENCE</scope>
    <source>
        <strain evidence="2">IBE-C5619</strain>
    </source>
</reference>